<keyword evidence="2" id="KW-1185">Reference proteome</keyword>
<dbReference type="EMBL" id="MVGT01003736">
    <property type="protein sequence ID" value="OVA03303.1"/>
    <property type="molecule type" value="Genomic_DNA"/>
</dbReference>
<accession>A0A200PYI8</accession>
<organism evidence="1 2">
    <name type="scientific">Macleaya cordata</name>
    <name type="common">Five-seeded plume-poppy</name>
    <name type="synonym">Bocconia cordata</name>
    <dbReference type="NCBI Taxonomy" id="56857"/>
    <lineage>
        <taxon>Eukaryota</taxon>
        <taxon>Viridiplantae</taxon>
        <taxon>Streptophyta</taxon>
        <taxon>Embryophyta</taxon>
        <taxon>Tracheophyta</taxon>
        <taxon>Spermatophyta</taxon>
        <taxon>Magnoliopsida</taxon>
        <taxon>Ranunculales</taxon>
        <taxon>Papaveraceae</taxon>
        <taxon>Papaveroideae</taxon>
        <taxon>Macleaya</taxon>
    </lineage>
</organism>
<proteinExistence type="predicted"/>
<dbReference type="Proteomes" id="UP000195402">
    <property type="component" value="Unassembled WGS sequence"/>
</dbReference>
<name>A0A200PYI8_MACCD</name>
<evidence type="ECO:0000313" key="2">
    <source>
        <dbReference type="Proteomes" id="UP000195402"/>
    </source>
</evidence>
<reference evidence="1 2" key="1">
    <citation type="journal article" date="2017" name="Mol. Plant">
        <title>The Genome of Medicinal Plant Macleaya cordata Provides New Insights into Benzylisoquinoline Alkaloids Metabolism.</title>
        <authorList>
            <person name="Liu X."/>
            <person name="Liu Y."/>
            <person name="Huang P."/>
            <person name="Ma Y."/>
            <person name="Qing Z."/>
            <person name="Tang Q."/>
            <person name="Cao H."/>
            <person name="Cheng P."/>
            <person name="Zheng Y."/>
            <person name="Yuan Z."/>
            <person name="Zhou Y."/>
            <person name="Liu J."/>
            <person name="Tang Z."/>
            <person name="Zhuo Y."/>
            <person name="Zhang Y."/>
            <person name="Yu L."/>
            <person name="Huang J."/>
            <person name="Yang P."/>
            <person name="Peng Q."/>
            <person name="Zhang J."/>
            <person name="Jiang W."/>
            <person name="Zhang Z."/>
            <person name="Lin K."/>
            <person name="Ro D.K."/>
            <person name="Chen X."/>
            <person name="Xiong X."/>
            <person name="Shang Y."/>
            <person name="Huang S."/>
            <person name="Zeng J."/>
        </authorList>
    </citation>
    <scope>NUCLEOTIDE SEQUENCE [LARGE SCALE GENOMIC DNA]</scope>
    <source>
        <strain evidence="2">cv. BLH2017</strain>
        <tissue evidence="1">Root</tissue>
    </source>
</reference>
<dbReference type="AlphaFoldDB" id="A0A200PYI8"/>
<comment type="caution">
    <text evidence="1">The sequence shown here is derived from an EMBL/GenBank/DDBJ whole genome shotgun (WGS) entry which is preliminary data.</text>
</comment>
<gene>
    <name evidence="1" type="ORF">BVC80_517g3</name>
</gene>
<sequence>MMVSELRDILEITGSRNFGWADLPSVGASGDAESALEGAFTLTVECSSKEDLFTWFTTGVYGPTRTWFRS</sequence>
<dbReference type="InParanoid" id="A0A200PYI8"/>
<protein>
    <submittedName>
        <fullName evidence="1">Uncharacterized protein</fullName>
    </submittedName>
</protein>
<evidence type="ECO:0000313" key="1">
    <source>
        <dbReference type="EMBL" id="OVA03303.1"/>
    </source>
</evidence>